<dbReference type="Pfam" id="PF15699">
    <property type="entry name" value="NPR1_interact"/>
    <property type="match status" value="1"/>
</dbReference>
<feature type="region of interest" description="Disordered" evidence="4">
    <location>
        <begin position="89"/>
        <end position="114"/>
    </location>
</feature>
<sequence length="206" mass="21403">MGEAAGEEAKKALRIAATDGDGPSTRVSVAPAEQQRPAPLLPAAAAGVATGGSVSVQRCGEDDDGDGEKVERFYALIANIRALRGLCSAGESGGGSAAGRGRKRAREAEAPWRPAFRMEDFEEEVSQVTADARCAVKNRGATSGGGARRPAAARARAAAADHEEDEYEHEVAEARVRGRGSARKEARPPRRSAGVTRADLDLAKLG</sequence>
<dbReference type="GO" id="GO:0010112">
    <property type="term" value="P:regulation of systemic acquired resistance"/>
    <property type="evidence" value="ECO:0007669"/>
    <property type="project" value="InterPro"/>
</dbReference>
<gene>
    <name evidence="5" type="ORF">C2845_PM06G25550</name>
</gene>
<evidence type="ECO:0000256" key="3">
    <source>
        <dbReference type="ARBA" id="ARBA00023242"/>
    </source>
</evidence>
<organism evidence="5 6">
    <name type="scientific">Panicum miliaceum</name>
    <name type="common">Proso millet</name>
    <name type="synonym">Broomcorn millet</name>
    <dbReference type="NCBI Taxonomy" id="4540"/>
    <lineage>
        <taxon>Eukaryota</taxon>
        <taxon>Viridiplantae</taxon>
        <taxon>Streptophyta</taxon>
        <taxon>Embryophyta</taxon>
        <taxon>Tracheophyta</taxon>
        <taxon>Spermatophyta</taxon>
        <taxon>Magnoliopsida</taxon>
        <taxon>Liliopsida</taxon>
        <taxon>Poales</taxon>
        <taxon>Poaceae</taxon>
        <taxon>PACMAD clade</taxon>
        <taxon>Panicoideae</taxon>
        <taxon>Panicodae</taxon>
        <taxon>Paniceae</taxon>
        <taxon>Panicinae</taxon>
        <taxon>Panicum</taxon>
        <taxon>Panicum sect. Panicum</taxon>
    </lineage>
</organism>
<evidence type="ECO:0000313" key="5">
    <source>
        <dbReference type="EMBL" id="RLN00557.1"/>
    </source>
</evidence>
<feature type="compositionally biased region" description="Low complexity" evidence="4">
    <location>
        <begin position="30"/>
        <end position="46"/>
    </location>
</feature>
<dbReference type="PANTHER" id="PTHR33669:SF4">
    <property type="entry name" value="NRR REPRESSOR HOMOLOG 2"/>
    <property type="match status" value="1"/>
</dbReference>
<name>A0A3L6RCJ3_PANMI</name>
<feature type="region of interest" description="Disordered" evidence="4">
    <location>
        <begin position="1"/>
        <end position="66"/>
    </location>
</feature>
<dbReference type="AlphaFoldDB" id="A0A3L6RCJ3"/>
<comment type="caution">
    <text evidence="5">The sequence shown here is derived from an EMBL/GenBank/DDBJ whole genome shotgun (WGS) entry which is preliminary data.</text>
</comment>
<evidence type="ECO:0000313" key="6">
    <source>
        <dbReference type="Proteomes" id="UP000275267"/>
    </source>
</evidence>
<feature type="compositionally biased region" description="Low complexity" evidence="4">
    <location>
        <begin position="148"/>
        <end position="158"/>
    </location>
</feature>
<dbReference type="GO" id="GO:0005634">
    <property type="term" value="C:nucleus"/>
    <property type="evidence" value="ECO:0007669"/>
    <property type="project" value="UniProtKB-SubCell"/>
</dbReference>
<reference evidence="6" key="1">
    <citation type="journal article" date="2019" name="Nat. Commun.">
        <title>The genome of broomcorn millet.</title>
        <authorList>
            <person name="Zou C."/>
            <person name="Miki D."/>
            <person name="Li D."/>
            <person name="Tang Q."/>
            <person name="Xiao L."/>
            <person name="Rajput S."/>
            <person name="Deng P."/>
            <person name="Jia W."/>
            <person name="Huang R."/>
            <person name="Zhang M."/>
            <person name="Sun Y."/>
            <person name="Hu J."/>
            <person name="Fu X."/>
            <person name="Schnable P.S."/>
            <person name="Li F."/>
            <person name="Zhang H."/>
            <person name="Feng B."/>
            <person name="Zhu X."/>
            <person name="Liu R."/>
            <person name="Schnable J.C."/>
            <person name="Zhu J.-K."/>
            <person name="Zhang H."/>
        </authorList>
    </citation>
    <scope>NUCLEOTIDE SEQUENCE [LARGE SCALE GENOMIC DNA]</scope>
</reference>
<dbReference type="EMBL" id="PQIB02000009">
    <property type="protein sequence ID" value="RLN00557.1"/>
    <property type="molecule type" value="Genomic_DNA"/>
</dbReference>
<dbReference type="OrthoDB" id="696873at2759"/>
<proteinExistence type="inferred from homology"/>
<evidence type="ECO:0000256" key="4">
    <source>
        <dbReference type="SAM" id="MobiDB-lite"/>
    </source>
</evidence>
<evidence type="ECO:0000256" key="1">
    <source>
        <dbReference type="ARBA" id="ARBA00004123"/>
    </source>
</evidence>
<keyword evidence="3" id="KW-0539">Nucleus</keyword>
<keyword evidence="6" id="KW-1185">Reference proteome</keyword>
<comment type="subcellular location">
    <subcellularLocation>
        <location evidence="1">Nucleus</location>
    </subcellularLocation>
</comment>
<accession>A0A3L6RCJ3</accession>
<feature type="compositionally biased region" description="Basic and acidic residues" evidence="4">
    <location>
        <begin position="169"/>
        <end position="188"/>
    </location>
</feature>
<evidence type="ECO:0000256" key="2">
    <source>
        <dbReference type="ARBA" id="ARBA00009937"/>
    </source>
</evidence>
<dbReference type="PANTHER" id="PTHR33669">
    <property type="entry name" value="PROTEIN NEGATIVE REGULATOR OF RESISTANCE"/>
    <property type="match status" value="1"/>
</dbReference>
<comment type="similarity">
    <text evidence="2">Belongs to the NPR1-interactor family.</text>
</comment>
<dbReference type="InterPro" id="IPR031425">
    <property type="entry name" value="NPR1/NH1-interacting"/>
</dbReference>
<feature type="region of interest" description="Disordered" evidence="4">
    <location>
        <begin position="137"/>
        <end position="206"/>
    </location>
</feature>
<dbReference type="Proteomes" id="UP000275267">
    <property type="component" value="Unassembled WGS sequence"/>
</dbReference>
<protein>
    <submittedName>
        <fullName evidence="5">Uncharacterized protein</fullName>
    </submittedName>
</protein>